<accession>A0A6P8AMA4</accession>
<dbReference type="Proteomes" id="UP000515153">
    <property type="component" value="Unplaced"/>
</dbReference>
<evidence type="ECO:0000313" key="3">
    <source>
        <dbReference type="RefSeq" id="XP_030976016.1"/>
    </source>
</evidence>
<dbReference type="RefSeq" id="XP_030976016.1">
    <property type="nucleotide sequence ID" value="XM_031132476.1"/>
</dbReference>
<reference evidence="3" key="3">
    <citation type="submission" date="2025-08" db="UniProtKB">
        <authorList>
            <consortium name="RefSeq"/>
        </authorList>
    </citation>
    <scope>IDENTIFICATION</scope>
    <source>
        <strain evidence="3">NI907</strain>
    </source>
</reference>
<feature type="domain" description="DUF6606" evidence="1">
    <location>
        <begin position="7"/>
        <end position="67"/>
    </location>
</feature>
<dbReference type="InterPro" id="IPR046541">
    <property type="entry name" value="DUF6606"/>
</dbReference>
<dbReference type="Pfam" id="PF20255">
    <property type="entry name" value="DUF6606"/>
    <property type="match status" value="1"/>
</dbReference>
<reference evidence="3" key="1">
    <citation type="journal article" date="2019" name="Mol. Biol. Evol.">
        <title>Blast fungal genomes show frequent chromosomal changes, gene gains and losses, and effector gene turnover.</title>
        <authorList>
            <person name="Gomez Luciano L.B."/>
            <person name="Jason Tsai I."/>
            <person name="Chuma I."/>
            <person name="Tosa Y."/>
            <person name="Chen Y.H."/>
            <person name="Li J.Y."/>
            <person name="Li M.Y."/>
            <person name="Jade Lu M.Y."/>
            <person name="Nakayashiki H."/>
            <person name="Li W.H."/>
        </authorList>
    </citation>
    <scope>NUCLEOTIDE SEQUENCE</scope>
    <source>
        <strain evidence="3">NI907</strain>
    </source>
</reference>
<protein>
    <recommendedName>
        <fullName evidence="1">DUF6606 domain-containing protein</fullName>
    </recommendedName>
</protein>
<proteinExistence type="predicted"/>
<evidence type="ECO:0000259" key="1">
    <source>
        <dbReference type="Pfam" id="PF20255"/>
    </source>
</evidence>
<dbReference type="AlphaFoldDB" id="A0A6P8AMA4"/>
<dbReference type="GeneID" id="41967379"/>
<gene>
    <name evidence="3" type="ORF">PgNI_12529</name>
</gene>
<reference evidence="3" key="2">
    <citation type="submission" date="2019-10" db="EMBL/GenBank/DDBJ databases">
        <authorList>
            <consortium name="NCBI Genome Project"/>
        </authorList>
    </citation>
    <scope>NUCLEOTIDE SEQUENCE</scope>
    <source>
        <strain evidence="3">NI907</strain>
    </source>
</reference>
<name>A0A6P8AMA4_PYRGI</name>
<dbReference type="KEGG" id="pgri:PgNI_12529"/>
<keyword evidence="2" id="KW-1185">Reference proteome</keyword>
<sequence length="68" mass="7459">MLMITAGTGEAVTVHIVCQNAGVVISRHEDSVYIEYFELSPLNSAVMKPSGRLRRYFPGAAMAMKTKI</sequence>
<organism evidence="2 3">
    <name type="scientific">Pyricularia grisea</name>
    <name type="common">Crabgrass-specific blast fungus</name>
    <name type="synonym">Magnaporthe grisea</name>
    <dbReference type="NCBI Taxonomy" id="148305"/>
    <lineage>
        <taxon>Eukaryota</taxon>
        <taxon>Fungi</taxon>
        <taxon>Dikarya</taxon>
        <taxon>Ascomycota</taxon>
        <taxon>Pezizomycotina</taxon>
        <taxon>Sordariomycetes</taxon>
        <taxon>Sordariomycetidae</taxon>
        <taxon>Magnaporthales</taxon>
        <taxon>Pyriculariaceae</taxon>
        <taxon>Pyricularia</taxon>
    </lineage>
</organism>
<evidence type="ECO:0000313" key="2">
    <source>
        <dbReference type="Proteomes" id="UP000515153"/>
    </source>
</evidence>